<protein>
    <submittedName>
        <fullName evidence="4">Helix-turn-helix transcriptional regulator</fullName>
    </submittedName>
    <submittedName>
        <fullName evidence="3">XRE family transcriptional regulator</fullName>
    </submittedName>
</protein>
<evidence type="ECO:0000313" key="6">
    <source>
        <dbReference type="Proteomes" id="UP001341297"/>
    </source>
</evidence>
<evidence type="ECO:0000256" key="1">
    <source>
        <dbReference type="ARBA" id="ARBA00023125"/>
    </source>
</evidence>
<reference evidence="4 6" key="3">
    <citation type="submission" date="2023-03" db="EMBL/GenBank/DDBJ databases">
        <title>Agriculturally important microbes genome sequencing.</title>
        <authorList>
            <person name="Dunlap C."/>
        </authorList>
    </citation>
    <scope>NUCLEOTIDE SEQUENCE [LARGE SCALE GENOMIC DNA]</scope>
    <source>
        <strain evidence="4 6">CBP-3203</strain>
    </source>
</reference>
<feature type="domain" description="HTH cro/C1-type" evidence="2">
    <location>
        <begin position="14"/>
        <end position="58"/>
    </location>
</feature>
<name>A0A0T6BJ67_9BACI</name>
<dbReference type="Proteomes" id="UP000036168">
    <property type="component" value="Unassembled WGS sequence"/>
</dbReference>
<dbReference type="Proteomes" id="UP001341297">
    <property type="component" value="Unassembled WGS sequence"/>
</dbReference>
<keyword evidence="6" id="KW-1185">Reference proteome</keyword>
<evidence type="ECO:0000313" key="3">
    <source>
        <dbReference type="EMBL" id="KRT89381.1"/>
    </source>
</evidence>
<dbReference type="EMBL" id="LECW02000049">
    <property type="protein sequence ID" value="KRT89381.1"/>
    <property type="molecule type" value="Genomic_DNA"/>
</dbReference>
<accession>A0A0T6BJ67</accession>
<evidence type="ECO:0000259" key="2">
    <source>
        <dbReference type="PROSITE" id="PS50943"/>
    </source>
</evidence>
<dbReference type="PANTHER" id="PTHR46558">
    <property type="entry name" value="TRACRIPTIONAL REGULATORY PROTEIN-RELATED-RELATED"/>
    <property type="match status" value="1"/>
</dbReference>
<gene>
    <name evidence="3" type="ORF">AB447_224245</name>
    <name evidence="4" type="ORF">P8828_00125</name>
</gene>
<dbReference type="PANTHER" id="PTHR46558:SF11">
    <property type="entry name" value="HTH-TYPE TRANSCRIPTIONAL REGULATOR XRE"/>
    <property type="match status" value="1"/>
</dbReference>
<dbReference type="Gene3D" id="1.10.260.40">
    <property type="entry name" value="lambda repressor-like DNA-binding domains"/>
    <property type="match status" value="1"/>
</dbReference>
<evidence type="ECO:0000313" key="4">
    <source>
        <dbReference type="EMBL" id="MEC0483269.1"/>
    </source>
</evidence>
<dbReference type="SMART" id="SM00530">
    <property type="entry name" value="HTH_XRE"/>
    <property type="match status" value="1"/>
</dbReference>
<dbReference type="Pfam" id="PF01381">
    <property type="entry name" value="HTH_3"/>
    <property type="match status" value="1"/>
</dbReference>
<dbReference type="OrthoDB" id="72638at2"/>
<dbReference type="RefSeq" id="WP_048356340.1">
    <property type="nucleotide sequence ID" value="NZ_CP023481.1"/>
</dbReference>
<dbReference type="InterPro" id="IPR001387">
    <property type="entry name" value="Cro/C1-type_HTH"/>
</dbReference>
<dbReference type="AlphaFoldDB" id="A0A0T6BJ67"/>
<proteinExistence type="predicted"/>
<dbReference type="GO" id="GO:0003677">
    <property type="term" value="F:DNA binding"/>
    <property type="evidence" value="ECO:0007669"/>
    <property type="project" value="UniProtKB-KW"/>
</dbReference>
<sequence length="117" mass="13770">MLGGRLKHLRGKRTQEEVAKQIGVSRARYSHYENGRSEPDYETLKKLADYYKVTIDYLLTGAEHDRSLEDAFDDPDLQIAYRDMKEFSPESRQQAIEFIQYLKEKEKKRKPGDQQKG</sequence>
<keyword evidence="1" id="KW-0238">DNA-binding</keyword>
<evidence type="ECO:0000313" key="5">
    <source>
        <dbReference type="Proteomes" id="UP000036168"/>
    </source>
</evidence>
<dbReference type="InterPro" id="IPR010982">
    <property type="entry name" value="Lambda_DNA-bd_dom_sf"/>
</dbReference>
<dbReference type="STRING" id="1664069.BGLY_1341"/>
<reference evidence="3" key="2">
    <citation type="submission" date="2015-10" db="EMBL/GenBank/DDBJ databases">
        <authorList>
            <person name="Gilbert D.G."/>
        </authorList>
    </citation>
    <scope>NUCLEOTIDE SEQUENCE</scope>
    <source>
        <strain evidence="3">GO-13</strain>
    </source>
</reference>
<comment type="caution">
    <text evidence="3">The sequence shown here is derived from an EMBL/GenBank/DDBJ whole genome shotgun (WGS) entry which is preliminary data.</text>
</comment>
<dbReference type="CDD" id="cd00093">
    <property type="entry name" value="HTH_XRE"/>
    <property type="match status" value="1"/>
</dbReference>
<dbReference type="EMBL" id="JARRTL010000002">
    <property type="protein sequence ID" value="MEC0483269.1"/>
    <property type="molecule type" value="Genomic_DNA"/>
</dbReference>
<dbReference type="PROSITE" id="PS50943">
    <property type="entry name" value="HTH_CROC1"/>
    <property type="match status" value="1"/>
</dbReference>
<organism evidence="3 5">
    <name type="scientific">Bacillus glycinifermentans</name>
    <dbReference type="NCBI Taxonomy" id="1664069"/>
    <lineage>
        <taxon>Bacteria</taxon>
        <taxon>Bacillati</taxon>
        <taxon>Bacillota</taxon>
        <taxon>Bacilli</taxon>
        <taxon>Bacillales</taxon>
        <taxon>Bacillaceae</taxon>
        <taxon>Bacillus</taxon>
    </lineage>
</organism>
<reference evidence="3 5" key="1">
    <citation type="journal article" date="2015" name="Int. J. Syst. Evol. Microbiol.">
        <title>Bacillus glycinifermentans sp. nov., isolated from fermented soybean paste.</title>
        <authorList>
            <person name="Kim S.J."/>
            <person name="Dunlap C.A."/>
            <person name="Kwon S.W."/>
            <person name="Rooney A.P."/>
        </authorList>
    </citation>
    <scope>NUCLEOTIDE SEQUENCE [LARGE SCALE GENOMIC DNA]</scope>
    <source>
        <strain evidence="3 5">GO-13</strain>
    </source>
</reference>
<dbReference type="SUPFAM" id="SSF47413">
    <property type="entry name" value="lambda repressor-like DNA-binding domains"/>
    <property type="match status" value="1"/>
</dbReference>